<proteinExistence type="predicted"/>
<name>A0A0A2KE94_PENIT</name>
<evidence type="ECO:0000256" key="1">
    <source>
        <dbReference type="SAM" id="MobiDB-lite"/>
    </source>
</evidence>
<accession>A0A0A2KE94</accession>
<dbReference type="HOGENOM" id="CLU_084274_0_0_1"/>
<evidence type="ECO:0000313" key="2">
    <source>
        <dbReference type="EMBL" id="KGO65273.1"/>
    </source>
</evidence>
<feature type="region of interest" description="Disordered" evidence="1">
    <location>
        <begin position="124"/>
        <end position="176"/>
    </location>
</feature>
<dbReference type="AlphaFoldDB" id="A0A0A2KE94"/>
<keyword evidence="3" id="KW-1185">Reference proteome</keyword>
<dbReference type="EMBL" id="JQGA01001514">
    <property type="protein sequence ID" value="KGO65273.1"/>
    <property type="molecule type" value="Genomic_DNA"/>
</dbReference>
<gene>
    <name evidence="2" type="ORF">PITC_072660</name>
</gene>
<feature type="compositionally biased region" description="Low complexity" evidence="1">
    <location>
        <begin position="139"/>
        <end position="149"/>
    </location>
</feature>
<dbReference type="Proteomes" id="UP000030104">
    <property type="component" value="Unassembled WGS sequence"/>
</dbReference>
<protein>
    <submittedName>
        <fullName evidence="2">Uncharacterized protein</fullName>
    </submittedName>
</protein>
<comment type="caution">
    <text evidence="2">The sequence shown here is derived from an EMBL/GenBank/DDBJ whole genome shotgun (WGS) entry which is preliminary data.</text>
</comment>
<reference evidence="2 3" key="1">
    <citation type="journal article" date="2015" name="Mol. Plant Microbe Interact.">
        <title>Genome, transcriptome, and functional analyses of Penicillium expansum provide new insights into secondary metabolism and pathogenicity.</title>
        <authorList>
            <person name="Ballester A.R."/>
            <person name="Marcet-Houben M."/>
            <person name="Levin E."/>
            <person name="Sela N."/>
            <person name="Selma-Lazaro C."/>
            <person name="Carmona L."/>
            <person name="Wisniewski M."/>
            <person name="Droby S."/>
            <person name="Gonzalez-Candelas L."/>
            <person name="Gabaldon T."/>
        </authorList>
    </citation>
    <scope>NUCLEOTIDE SEQUENCE [LARGE SCALE GENOMIC DNA]</scope>
    <source>
        <strain evidence="2 3">PHI-1</strain>
    </source>
</reference>
<dbReference type="OrthoDB" id="10391085at2759"/>
<evidence type="ECO:0000313" key="3">
    <source>
        <dbReference type="Proteomes" id="UP000030104"/>
    </source>
</evidence>
<organism evidence="2 3">
    <name type="scientific">Penicillium italicum</name>
    <name type="common">Blue mold</name>
    <dbReference type="NCBI Taxonomy" id="40296"/>
    <lineage>
        <taxon>Eukaryota</taxon>
        <taxon>Fungi</taxon>
        <taxon>Dikarya</taxon>
        <taxon>Ascomycota</taxon>
        <taxon>Pezizomycotina</taxon>
        <taxon>Eurotiomycetes</taxon>
        <taxon>Eurotiomycetidae</taxon>
        <taxon>Eurotiales</taxon>
        <taxon>Aspergillaceae</taxon>
        <taxon>Penicillium</taxon>
    </lineage>
</organism>
<sequence>MDTRTLAGLLEPCSFDWFEDVEEALDALDYVTQPSAHPITRAIARAIAQADEEEMRRIFSCQKTPFFEPYLPTIEEEGYRRPSQSSSEFSLASDLCKDDNPAIVSSSPRRLKRTISALDLRNSTARMEMATPRQEDSLSSRQSSTIRSTPLSSLVTSDHESSYDYPEISQVPRQKKRDKWKRIVKKVLRKLENLQGANWSYVGQTFWLPG</sequence>